<dbReference type="Gene3D" id="2.40.70.10">
    <property type="entry name" value="Acid Proteases"/>
    <property type="match status" value="1"/>
</dbReference>
<name>A0AA39S5E3_ACESA</name>
<reference evidence="2" key="2">
    <citation type="submission" date="2023-06" db="EMBL/GenBank/DDBJ databases">
        <authorList>
            <person name="Swenson N.G."/>
            <person name="Wegrzyn J.L."/>
            <person name="Mcevoy S.L."/>
        </authorList>
    </citation>
    <scope>NUCLEOTIDE SEQUENCE</scope>
    <source>
        <strain evidence="2">NS2018</strain>
        <tissue evidence="2">Leaf</tissue>
    </source>
</reference>
<dbReference type="InterPro" id="IPR021109">
    <property type="entry name" value="Peptidase_aspartic_dom_sf"/>
</dbReference>
<dbReference type="PANTHER" id="PTHR33240:SF15">
    <property type="entry name" value="GAG-PRO-LIKE PROTEIN"/>
    <property type="match status" value="1"/>
</dbReference>
<feature type="region of interest" description="Disordered" evidence="1">
    <location>
        <begin position="218"/>
        <end position="248"/>
    </location>
</feature>
<dbReference type="AlphaFoldDB" id="A0AA39S5E3"/>
<evidence type="ECO:0000313" key="3">
    <source>
        <dbReference type="Proteomes" id="UP001168877"/>
    </source>
</evidence>
<dbReference type="Proteomes" id="UP001168877">
    <property type="component" value="Unassembled WGS sequence"/>
</dbReference>
<gene>
    <name evidence="2" type="ORF">LWI29_015951</name>
</gene>
<comment type="caution">
    <text evidence="2">The sequence shown here is derived from an EMBL/GenBank/DDBJ whole genome shotgun (WGS) entry which is preliminary data.</text>
</comment>
<proteinExistence type="predicted"/>
<dbReference type="SUPFAM" id="SSF50630">
    <property type="entry name" value="Acid proteases"/>
    <property type="match status" value="1"/>
</dbReference>
<dbReference type="EMBL" id="JAUESC010000383">
    <property type="protein sequence ID" value="KAK0584600.1"/>
    <property type="molecule type" value="Genomic_DNA"/>
</dbReference>
<sequence length="259" mass="28706">MRDAKERRKDEGKDLMQQIHVVHTISGGLTLPGTSNNSRKNQARKILKLATGQDVFRVSRGSREYPRSAQIIFTEDDAYNTVQPHHDPMVITVQIANCRVHRILVDTGSSVDILFKGALKKLNLKNPCYNSCTTPLYGFTGDSVMPIGTHILPVIIGEAPLQQNIMTEFIVVDTPSAYNAILGMPFYQAGGNKAAAQSRRRKYLFKLVSSSILEGGHLAASQGRRHDRRVPRQATARQVQPKESAVKVNRARRVHAAGN</sequence>
<keyword evidence="3" id="KW-1185">Reference proteome</keyword>
<dbReference type="PANTHER" id="PTHR33240">
    <property type="entry name" value="OS08G0508500 PROTEIN"/>
    <property type="match status" value="1"/>
</dbReference>
<accession>A0AA39S5E3</accession>
<dbReference type="CDD" id="cd00303">
    <property type="entry name" value="retropepsin_like"/>
    <property type="match status" value="1"/>
</dbReference>
<evidence type="ECO:0000313" key="2">
    <source>
        <dbReference type="EMBL" id="KAK0584600.1"/>
    </source>
</evidence>
<reference evidence="2" key="1">
    <citation type="journal article" date="2022" name="Plant J.">
        <title>Strategies of tolerance reflected in two North American maple genomes.</title>
        <authorList>
            <person name="McEvoy S.L."/>
            <person name="Sezen U.U."/>
            <person name="Trouern-Trend A."/>
            <person name="McMahon S.M."/>
            <person name="Schaberg P.G."/>
            <person name="Yang J."/>
            <person name="Wegrzyn J.L."/>
            <person name="Swenson N.G."/>
        </authorList>
    </citation>
    <scope>NUCLEOTIDE SEQUENCE</scope>
    <source>
        <strain evidence="2">NS2018</strain>
    </source>
</reference>
<evidence type="ECO:0000256" key="1">
    <source>
        <dbReference type="SAM" id="MobiDB-lite"/>
    </source>
</evidence>
<protein>
    <recommendedName>
        <fullName evidence="4">Peptidase A2 domain-containing protein</fullName>
    </recommendedName>
</protein>
<evidence type="ECO:0008006" key="4">
    <source>
        <dbReference type="Google" id="ProtNLM"/>
    </source>
</evidence>
<organism evidence="2 3">
    <name type="scientific">Acer saccharum</name>
    <name type="common">Sugar maple</name>
    <dbReference type="NCBI Taxonomy" id="4024"/>
    <lineage>
        <taxon>Eukaryota</taxon>
        <taxon>Viridiplantae</taxon>
        <taxon>Streptophyta</taxon>
        <taxon>Embryophyta</taxon>
        <taxon>Tracheophyta</taxon>
        <taxon>Spermatophyta</taxon>
        <taxon>Magnoliopsida</taxon>
        <taxon>eudicotyledons</taxon>
        <taxon>Gunneridae</taxon>
        <taxon>Pentapetalae</taxon>
        <taxon>rosids</taxon>
        <taxon>malvids</taxon>
        <taxon>Sapindales</taxon>
        <taxon>Sapindaceae</taxon>
        <taxon>Hippocastanoideae</taxon>
        <taxon>Acereae</taxon>
        <taxon>Acer</taxon>
    </lineage>
</organism>